<evidence type="ECO:0000256" key="11">
    <source>
        <dbReference type="ARBA" id="ARBA00022954"/>
    </source>
</evidence>
<comment type="catalytic activity">
    <reaction evidence="21">
        <text>pemetrexed(in) + H(+)(in) = pemetrexed(out) + H(+)(out)</text>
        <dbReference type="Rhea" id="RHEA:70171"/>
        <dbReference type="ChEBI" id="CHEBI:15378"/>
        <dbReference type="ChEBI" id="CHEBI:63724"/>
    </reaction>
</comment>
<feature type="compositionally biased region" description="Low complexity" evidence="23">
    <location>
        <begin position="84"/>
        <end position="95"/>
    </location>
</feature>
<evidence type="ECO:0000256" key="14">
    <source>
        <dbReference type="ARBA" id="ARBA00023157"/>
    </source>
</evidence>
<reference evidence="25" key="3">
    <citation type="submission" date="2025-09" db="UniProtKB">
        <authorList>
            <consortium name="Ensembl"/>
        </authorList>
    </citation>
    <scope>IDENTIFICATION</scope>
</reference>
<evidence type="ECO:0000256" key="1">
    <source>
        <dbReference type="ARBA" id="ARBA00004337"/>
    </source>
</evidence>
<feature type="transmembrane region" description="Helical" evidence="24">
    <location>
        <begin position="394"/>
        <end position="411"/>
    </location>
</feature>
<protein>
    <recommendedName>
        <fullName evidence="19">Proton-coupled folate transporter</fullName>
    </recommendedName>
    <alternativeName>
        <fullName evidence="20">Solute carrier family 46 member 1</fullName>
    </alternativeName>
</protein>
<dbReference type="OMA" id="NYIWAIT"/>
<proteinExistence type="inferred from homology"/>
<evidence type="ECO:0000256" key="5">
    <source>
        <dbReference type="ARBA" id="ARBA00022448"/>
    </source>
</evidence>
<feature type="transmembrane region" description="Helical" evidence="24">
    <location>
        <begin position="516"/>
        <end position="541"/>
    </location>
</feature>
<evidence type="ECO:0000256" key="2">
    <source>
        <dbReference type="ARBA" id="ARBA00004424"/>
    </source>
</evidence>
<keyword evidence="9" id="KW-0967">Endosome</keyword>
<dbReference type="SUPFAM" id="SSF103473">
    <property type="entry name" value="MFS general substrate transporter"/>
    <property type="match status" value="1"/>
</dbReference>
<accession>A0A8C3E4C5</accession>
<comment type="catalytic activity">
    <reaction evidence="17">
        <text>folate(in) + H(+)(in) = folate(out) + H(+)(out)</text>
        <dbReference type="Rhea" id="RHEA:70159"/>
        <dbReference type="ChEBI" id="CHEBI:15378"/>
        <dbReference type="ChEBI" id="CHEBI:62501"/>
    </reaction>
</comment>
<dbReference type="PANTHER" id="PTHR23507">
    <property type="entry name" value="ZGC:174356"/>
    <property type="match status" value="1"/>
</dbReference>
<evidence type="ECO:0000256" key="19">
    <source>
        <dbReference type="ARBA" id="ARBA00040650"/>
    </source>
</evidence>
<evidence type="ECO:0000256" key="13">
    <source>
        <dbReference type="ARBA" id="ARBA00023136"/>
    </source>
</evidence>
<evidence type="ECO:0000256" key="6">
    <source>
        <dbReference type="ARBA" id="ARBA00022475"/>
    </source>
</evidence>
<evidence type="ECO:0000256" key="12">
    <source>
        <dbReference type="ARBA" id="ARBA00022989"/>
    </source>
</evidence>
<feature type="compositionally biased region" description="Pro residues" evidence="23">
    <location>
        <begin position="128"/>
        <end position="137"/>
    </location>
</feature>
<evidence type="ECO:0000256" key="20">
    <source>
        <dbReference type="ARBA" id="ARBA00042514"/>
    </source>
</evidence>
<evidence type="ECO:0000256" key="17">
    <source>
        <dbReference type="ARBA" id="ARBA00036250"/>
    </source>
</evidence>
<evidence type="ECO:0000256" key="10">
    <source>
        <dbReference type="ARBA" id="ARBA00022847"/>
    </source>
</evidence>
<reference evidence="25" key="2">
    <citation type="submission" date="2025-08" db="UniProtKB">
        <authorList>
            <consortium name="Ensembl"/>
        </authorList>
    </citation>
    <scope>IDENTIFICATION</scope>
</reference>
<evidence type="ECO:0000256" key="9">
    <source>
        <dbReference type="ARBA" id="ARBA00022753"/>
    </source>
</evidence>
<feature type="transmembrane region" description="Helical" evidence="24">
    <location>
        <begin position="308"/>
        <end position="327"/>
    </location>
</feature>
<evidence type="ECO:0000313" key="25">
    <source>
        <dbReference type="Ensembl" id="ENSCMUP00000016362.2"/>
    </source>
</evidence>
<evidence type="ECO:0000256" key="23">
    <source>
        <dbReference type="SAM" id="MobiDB-lite"/>
    </source>
</evidence>
<accession>A0A8U7NI31</accession>
<dbReference type="InterPro" id="IPR036259">
    <property type="entry name" value="MFS_trans_sf"/>
</dbReference>
<keyword evidence="11" id="KW-0290">Folate-binding</keyword>
<evidence type="ECO:0000256" key="22">
    <source>
        <dbReference type="ARBA" id="ARBA00047850"/>
    </source>
</evidence>
<evidence type="ECO:0000256" key="21">
    <source>
        <dbReference type="ARBA" id="ARBA00047769"/>
    </source>
</evidence>
<name>A0A8C3E4C5_CORMO</name>
<dbReference type="Proteomes" id="UP000694553">
    <property type="component" value="Unassembled WGS sequence"/>
</dbReference>
<keyword evidence="7" id="KW-0963">Cytoplasm</keyword>
<dbReference type="AlphaFoldDB" id="A0A8C3E4C5"/>
<reference evidence="26" key="1">
    <citation type="submission" date="2019-10" db="EMBL/GenBank/DDBJ databases">
        <title>Corvus moneduloides (New Caledonian crow) genome, bCorMon1, primary haplotype.</title>
        <authorList>
            <person name="Rutz C."/>
            <person name="Fungtammasan C."/>
            <person name="Mountcastle J."/>
            <person name="Formenti G."/>
            <person name="Chow W."/>
            <person name="Howe K."/>
            <person name="Steele M.P."/>
            <person name="Fernandes J."/>
            <person name="Gilbert M.T.P."/>
            <person name="Fedrigo O."/>
            <person name="Jarvis E.D."/>
            <person name="Gemmell N."/>
        </authorList>
    </citation>
    <scope>NUCLEOTIDE SEQUENCE [LARGE SCALE GENOMIC DNA]</scope>
</reference>
<sequence>MVQRWLWPCWANVGLDDLRGIFSPQQSHDSMQQHPLRAAPLAPRSLQRQRRGVSGTPAVPLRAPGGAEPVPSRAEPCRSRSGRSRVGPVPGGAVSIPSRAEPSGSRSGRSLRPRSGRSLRPSMAAMAAPPPAEPPVPPGRRCPSLLAVEPLLFLATVSLGLQGPLATQYLWDRLGAEHGYSDFNSTDSAGCGNGNATADPLRQEVEALVSHWNLYINLGGFFVSLFSVTLFGPWSDSVGRRPALILPAAGMALQTAIYLLVMYLELHVAFFLLGRILSGLTGDYNLILASCFSYVADTSERRARTFRVAILEACLGTAGMVASIGGGQWRKTQGYINPFWLAFAASLAATLYAAFFLQESVKQKKAAKLFTLSHYKAVYRLYTAPEHPSSRWKLALYSLAFFLIVTVHFGAKDLYVLYELGFPLCWASDLIGYGSAASYLAYLSSLVGLRLLQLCLEDTWVAEIGLLSNIAGLVVISLATTTPLMFTGYGILFLSMAATPVIRSKLSKLVSETEQGALFASVACVEGLCSLVATGVFNSLYPATLHFMRGFPFLFGAIILLIPAAILGWIQLWDSKHDYNHFQDARKD</sequence>
<keyword evidence="13 24" id="KW-0472">Membrane</keyword>
<feature type="compositionally biased region" description="Low complexity" evidence="23">
    <location>
        <begin position="118"/>
        <end position="127"/>
    </location>
</feature>
<evidence type="ECO:0000256" key="16">
    <source>
        <dbReference type="ARBA" id="ARBA00036193"/>
    </source>
</evidence>
<dbReference type="Pfam" id="PF07690">
    <property type="entry name" value="MFS_1"/>
    <property type="match status" value="1"/>
</dbReference>
<feature type="transmembrane region" description="Helical" evidence="24">
    <location>
        <begin position="553"/>
        <end position="573"/>
    </location>
</feature>
<feature type="transmembrane region" description="Helical" evidence="24">
    <location>
        <begin position="243"/>
        <end position="264"/>
    </location>
</feature>
<evidence type="ECO:0000256" key="18">
    <source>
        <dbReference type="ARBA" id="ARBA00038227"/>
    </source>
</evidence>
<keyword evidence="14" id="KW-1015">Disulfide bond</keyword>
<evidence type="ECO:0000313" key="26">
    <source>
        <dbReference type="Proteomes" id="UP000694553"/>
    </source>
</evidence>
<gene>
    <name evidence="25" type="primary">SLC46A1</name>
</gene>
<dbReference type="GO" id="GO:0016324">
    <property type="term" value="C:apical plasma membrane"/>
    <property type="evidence" value="ECO:0007669"/>
    <property type="project" value="UniProtKB-SubCell"/>
</dbReference>
<dbReference type="GO" id="GO:0015293">
    <property type="term" value="F:symporter activity"/>
    <property type="evidence" value="ECO:0007669"/>
    <property type="project" value="UniProtKB-KW"/>
</dbReference>
<dbReference type="GO" id="GO:0016323">
    <property type="term" value="C:basolateral plasma membrane"/>
    <property type="evidence" value="ECO:0007669"/>
    <property type="project" value="UniProtKB-SubCell"/>
</dbReference>
<comment type="catalytic activity">
    <reaction evidence="22">
        <text>methotrexate(in) + H(+)(in) = methotrexate(out) + H(+)(out)</text>
        <dbReference type="Rhea" id="RHEA:70163"/>
        <dbReference type="ChEBI" id="CHEBI:15378"/>
        <dbReference type="ChEBI" id="CHEBI:50681"/>
    </reaction>
</comment>
<dbReference type="GO" id="GO:0010008">
    <property type="term" value="C:endosome membrane"/>
    <property type="evidence" value="ECO:0007669"/>
    <property type="project" value="UniProtKB-SubCell"/>
</dbReference>
<keyword evidence="15" id="KW-0325">Glycoprotein</keyword>
<dbReference type="Ensembl" id="ENSCMUT00000017569.2">
    <property type="protein sequence ID" value="ENSCMUP00000016362.2"/>
    <property type="gene ID" value="ENSCMUG00000010157.2"/>
</dbReference>
<comment type="similarity">
    <text evidence="18">Belongs to the major facilitator superfamily. SLC46A family.</text>
</comment>
<comment type="catalytic activity">
    <reaction evidence="16">
        <text>(6S)-5-methyl-5,6,7,8-tetrahydrofolate(in) + H(+)(in) = (6S)-5-methyl-5,6,7,8-tetrahydrofolate(out) + H(+)(out)</text>
        <dbReference type="Rhea" id="RHEA:70167"/>
        <dbReference type="ChEBI" id="CHEBI:15378"/>
        <dbReference type="ChEBI" id="CHEBI:18608"/>
    </reaction>
</comment>
<keyword evidence="6" id="KW-1003">Cell membrane</keyword>
<feature type="transmembrane region" description="Helical" evidence="24">
    <location>
        <begin position="431"/>
        <end position="452"/>
    </location>
</feature>
<evidence type="ECO:0000256" key="4">
    <source>
        <dbReference type="ARBA" id="ARBA00004554"/>
    </source>
</evidence>
<evidence type="ECO:0000256" key="8">
    <source>
        <dbReference type="ARBA" id="ARBA00022692"/>
    </source>
</evidence>
<keyword evidence="5" id="KW-0813">Transport</keyword>
<feature type="transmembrane region" description="Helical" evidence="24">
    <location>
        <begin position="212"/>
        <end position="231"/>
    </location>
</feature>
<feature type="transmembrane region" description="Helical" evidence="24">
    <location>
        <begin position="339"/>
        <end position="357"/>
    </location>
</feature>
<evidence type="ECO:0000256" key="15">
    <source>
        <dbReference type="ARBA" id="ARBA00023180"/>
    </source>
</evidence>
<dbReference type="PANTHER" id="PTHR23507:SF2">
    <property type="entry name" value="PROTON-COUPLED FOLATE TRANSPORTER"/>
    <property type="match status" value="1"/>
</dbReference>
<dbReference type="GO" id="GO:0005542">
    <property type="term" value="F:folic acid binding"/>
    <property type="evidence" value="ECO:0007669"/>
    <property type="project" value="UniProtKB-KW"/>
</dbReference>
<dbReference type="InterPro" id="IPR011701">
    <property type="entry name" value="MFS"/>
</dbReference>
<feature type="transmembrane region" description="Helical" evidence="24">
    <location>
        <begin position="459"/>
        <end position="480"/>
    </location>
</feature>
<evidence type="ECO:0000256" key="7">
    <source>
        <dbReference type="ARBA" id="ARBA00022490"/>
    </source>
</evidence>
<dbReference type="CDD" id="cd17449">
    <property type="entry name" value="MFS_SLC46A1_PCFT"/>
    <property type="match status" value="1"/>
</dbReference>
<dbReference type="Gene3D" id="1.20.1250.20">
    <property type="entry name" value="MFS general substrate transporter like domains"/>
    <property type="match status" value="1"/>
</dbReference>
<feature type="region of interest" description="Disordered" evidence="23">
    <location>
        <begin position="26"/>
        <end position="137"/>
    </location>
</feature>
<evidence type="ECO:0000256" key="3">
    <source>
        <dbReference type="ARBA" id="ARBA00004496"/>
    </source>
</evidence>
<keyword evidence="26" id="KW-1185">Reference proteome</keyword>
<evidence type="ECO:0000256" key="24">
    <source>
        <dbReference type="SAM" id="Phobius"/>
    </source>
</evidence>
<comment type="subcellular location">
    <subcellularLocation>
        <location evidence="2">Apical cell membrane</location>
        <topology evidence="2">Multi-pass membrane protein</topology>
    </subcellularLocation>
    <subcellularLocation>
        <location evidence="4">Basolateral cell membrane</location>
        <topology evidence="4">Multi-pass membrane protein</topology>
    </subcellularLocation>
    <subcellularLocation>
        <location evidence="3">Cytoplasm</location>
    </subcellularLocation>
    <subcellularLocation>
        <location evidence="1">Endosome membrane</location>
        <topology evidence="1">Multi-pass membrane protein</topology>
    </subcellularLocation>
</comment>
<organism evidence="25 26">
    <name type="scientific">Corvus moneduloides</name>
    <name type="common">New Caledonian crow</name>
    <dbReference type="NCBI Taxonomy" id="1196302"/>
    <lineage>
        <taxon>Eukaryota</taxon>
        <taxon>Metazoa</taxon>
        <taxon>Chordata</taxon>
        <taxon>Craniata</taxon>
        <taxon>Vertebrata</taxon>
        <taxon>Euteleostomi</taxon>
        <taxon>Archelosauria</taxon>
        <taxon>Archosauria</taxon>
        <taxon>Dinosauria</taxon>
        <taxon>Saurischia</taxon>
        <taxon>Theropoda</taxon>
        <taxon>Coelurosauria</taxon>
        <taxon>Aves</taxon>
        <taxon>Neognathae</taxon>
        <taxon>Neoaves</taxon>
        <taxon>Telluraves</taxon>
        <taxon>Australaves</taxon>
        <taxon>Passeriformes</taxon>
        <taxon>Corvoidea</taxon>
        <taxon>Corvidae</taxon>
        <taxon>Corvus</taxon>
    </lineage>
</organism>
<keyword evidence="12 24" id="KW-1133">Transmembrane helix</keyword>
<keyword evidence="10" id="KW-0769">Symport</keyword>
<keyword evidence="8 24" id="KW-0812">Transmembrane</keyword>